<protein>
    <recommendedName>
        <fullName evidence="8">DDE Tnp4 domain-containing protein</fullName>
    </recommendedName>
</protein>
<feature type="domain" description="DDE Tnp4" evidence="8">
    <location>
        <begin position="2"/>
        <end position="124"/>
    </location>
</feature>
<evidence type="ECO:0000313" key="9">
    <source>
        <dbReference type="EMBL" id="CAG9862688.1"/>
    </source>
</evidence>
<dbReference type="PANTHER" id="PTHR22930:SF85">
    <property type="entry name" value="GH03217P-RELATED"/>
    <property type="match status" value="1"/>
</dbReference>
<evidence type="ECO:0000256" key="4">
    <source>
        <dbReference type="ARBA" id="ARBA00022722"/>
    </source>
</evidence>
<dbReference type="GO" id="GO:0005634">
    <property type="term" value="C:nucleus"/>
    <property type="evidence" value="ECO:0007669"/>
    <property type="project" value="UniProtKB-SubCell"/>
</dbReference>
<feature type="non-terminal residue" evidence="9">
    <location>
        <position position="162"/>
    </location>
</feature>
<evidence type="ECO:0000259" key="8">
    <source>
        <dbReference type="Pfam" id="PF13359"/>
    </source>
</evidence>
<dbReference type="GO" id="GO:0016787">
    <property type="term" value="F:hydrolase activity"/>
    <property type="evidence" value="ECO:0007669"/>
    <property type="project" value="UniProtKB-KW"/>
</dbReference>
<dbReference type="PANTHER" id="PTHR22930">
    <property type="match status" value="1"/>
</dbReference>
<dbReference type="InterPro" id="IPR045249">
    <property type="entry name" value="HARBI1-like"/>
</dbReference>
<dbReference type="OrthoDB" id="6723683at2759"/>
<keyword evidence="5" id="KW-0479">Metal-binding</keyword>
<gene>
    <name evidence="9" type="ORF">PHYEVI_LOCUS8994</name>
</gene>
<sequence>ISDSNCKILACSARYPGSTHDAAIWNTSTIRAHLMRNYERGDNSTRLIGDSGYPLEPWLFTPFINPQIESEELFNNLLTSTRNVIERTNGILKGRFRCLSRHRTLIYHPIKAANIIYTCCVLHNIAIEANLDLPENEIEYDEVNDNFPQEDAIVGAGQLLDL</sequence>
<proteinExistence type="inferred from homology"/>
<comment type="cofactor">
    <cofactor evidence="1">
        <name>a divalent metal cation</name>
        <dbReference type="ChEBI" id="CHEBI:60240"/>
    </cofactor>
</comment>
<evidence type="ECO:0000256" key="6">
    <source>
        <dbReference type="ARBA" id="ARBA00022801"/>
    </source>
</evidence>
<dbReference type="GO" id="GO:0046872">
    <property type="term" value="F:metal ion binding"/>
    <property type="evidence" value="ECO:0007669"/>
    <property type="project" value="UniProtKB-KW"/>
</dbReference>
<evidence type="ECO:0000256" key="3">
    <source>
        <dbReference type="ARBA" id="ARBA00006958"/>
    </source>
</evidence>
<keyword evidence="6" id="KW-0378">Hydrolase</keyword>
<comment type="similarity">
    <text evidence="3">Belongs to the HARBI1 family.</text>
</comment>
<reference evidence="9" key="1">
    <citation type="submission" date="2022-01" db="EMBL/GenBank/DDBJ databases">
        <authorList>
            <person name="King R."/>
        </authorList>
    </citation>
    <scope>NUCLEOTIDE SEQUENCE</scope>
</reference>
<evidence type="ECO:0000256" key="5">
    <source>
        <dbReference type="ARBA" id="ARBA00022723"/>
    </source>
</evidence>
<accession>A0A9N9TTV7</accession>
<dbReference type="Proteomes" id="UP001153712">
    <property type="component" value="Chromosome 6"/>
</dbReference>
<name>A0A9N9TTV7_PHYSR</name>
<dbReference type="AlphaFoldDB" id="A0A9N9TTV7"/>
<organism evidence="9 10">
    <name type="scientific">Phyllotreta striolata</name>
    <name type="common">Striped flea beetle</name>
    <name type="synonym">Crioceris striolata</name>
    <dbReference type="NCBI Taxonomy" id="444603"/>
    <lineage>
        <taxon>Eukaryota</taxon>
        <taxon>Metazoa</taxon>
        <taxon>Ecdysozoa</taxon>
        <taxon>Arthropoda</taxon>
        <taxon>Hexapoda</taxon>
        <taxon>Insecta</taxon>
        <taxon>Pterygota</taxon>
        <taxon>Neoptera</taxon>
        <taxon>Endopterygota</taxon>
        <taxon>Coleoptera</taxon>
        <taxon>Polyphaga</taxon>
        <taxon>Cucujiformia</taxon>
        <taxon>Chrysomeloidea</taxon>
        <taxon>Chrysomelidae</taxon>
        <taxon>Galerucinae</taxon>
        <taxon>Alticini</taxon>
        <taxon>Phyllotreta</taxon>
    </lineage>
</organism>
<evidence type="ECO:0000313" key="10">
    <source>
        <dbReference type="Proteomes" id="UP001153712"/>
    </source>
</evidence>
<dbReference type="EMBL" id="OU900099">
    <property type="protein sequence ID" value="CAG9862688.1"/>
    <property type="molecule type" value="Genomic_DNA"/>
</dbReference>
<evidence type="ECO:0000256" key="7">
    <source>
        <dbReference type="ARBA" id="ARBA00023242"/>
    </source>
</evidence>
<dbReference type="InterPro" id="IPR027806">
    <property type="entry name" value="HARBI1_dom"/>
</dbReference>
<keyword evidence="10" id="KW-1185">Reference proteome</keyword>
<evidence type="ECO:0000256" key="1">
    <source>
        <dbReference type="ARBA" id="ARBA00001968"/>
    </source>
</evidence>
<keyword evidence="7" id="KW-0539">Nucleus</keyword>
<feature type="non-terminal residue" evidence="9">
    <location>
        <position position="1"/>
    </location>
</feature>
<comment type="subcellular location">
    <subcellularLocation>
        <location evidence="2">Nucleus</location>
    </subcellularLocation>
</comment>
<dbReference type="GO" id="GO:0004518">
    <property type="term" value="F:nuclease activity"/>
    <property type="evidence" value="ECO:0007669"/>
    <property type="project" value="UniProtKB-KW"/>
</dbReference>
<dbReference type="Pfam" id="PF13359">
    <property type="entry name" value="DDE_Tnp_4"/>
    <property type="match status" value="1"/>
</dbReference>
<evidence type="ECO:0000256" key="2">
    <source>
        <dbReference type="ARBA" id="ARBA00004123"/>
    </source>
</evidence>
<keyword evidence="4" id="KW-0540">Nuclease</keyword>